<evidence type="ECO:0000313" key="1">
    <source>
        <dbReference type="EMBL" id="KAB2661434.1"/>
    </source>
</evidence>
<accession>A0A833CHK1</accession>
<dbReference type="SUPFAM" id="SSF56349">
    <property type="entry name" value="DNA breaking-rejoining enzymes"/>
    <property type="match status" value="1"/>
</dbReference>
<dbReference type="GO" id="GO:0003677">
    <property type="term" value="F:DNA binding"/>
    <property type="evidence" value="ECO:0007669"/>
    <property type="project" value="InterPro"/>
</dbReference>
<gene>
    <name evidence="1" type="ORF">F9K91_24870</name>
</gene>
<evidence type="ECO:0000313" key="2">
    <source>
        <dbReference type="Proteomes" id="UP000430843"/>
    </source>
</evidence>
<sequence>MGIREERNRFLVTVERASALPGFRRIRRYVKTFGEAKALDNEIHAALDAFGKWPVEEGDKPLLHPSRHGQYASDRQRKVGVPGTLREATQIALDTHWAGKRYHDTVKYTINVVVDFMEARGASNIDDITSEDIDELVRSHREKGNAPGTINKSLGALAIVNKVALKRKPPLATVELPIQKVAKRRIEKWWLRPDDHIKVVQALRNPIDGELFTDPLFADLIDVIVFNGLRVEEALRLEERMIFGLDGKEPWLQPPGTKTSDAQNSIPIFPQTVAPLRSAIERARVNRWSRLFPLRTRQVADRWNDIRFYLGVDEIPTS</sequence>
<dbReference type="InterPro" id="IPR011010">
    <property type="entry name" value="DNA_brk_join_enz"/>
</dbReference>
<dbReference type="Proteomes" id="UP000430843">
    <property type="component" value="Unassembled WGS sequence"/>
</dbReference>
<keyword evidence="2" id="KW-1185">Reference proteome</keyword>
<dbReference type="RefSeq" id="WP_151679000.1">
    <property type="nucleotide sequence ID" value="NZ_WBWA01000051.1"/>
</dbReference>
<reference evidence="1 2" key="1">
    <citation type="submission" date="2019-09" db="EMBL/GenBank/DDBJ databases">
        <title>Taxonomic organization of the family Brucellaceae based on a phylogenomic approach.</title>
        <authorList>
            <person name="Leclercq S."/>
            <person name="Cloeckaert A."/>
            <person name="Zygmunt M.S."/>
        </authorList>
    </citation>
    <scope>NUCLEOTIDE SEQUENCE [LARGE SCALE GENOMIC DNA]</scope>
    <source>
        <strain evidence="1 2">LMG 18957</strain>
    </source>
</reference>
<dbReference type="EMBL" id="WBWA01000051">
    <property type="protein sequence ID" value="KAB2661434.1"/>
    <property type="molecule type" value="Genomic_DNA"/>
</dbReference>
<evidence type="ECO:0008006" key="3">
    <source>
        <dbReference type="Google" id="ProtNLM"/>
    </source>
</evidence>
<dbReference type="AlphaFoldDB" id="A0A833CHK1"/>
<feature type="non-terminal residue" evidence="1">
    <location>
        <position position="318"/>
    </location>
</feature>
<protein>
    <recommendedName>
        <fullName evidence="3">Integrase</fullName>
    </recommendedName>
</protein>
<organism evidence="1 2">
    <name type="scientific">Brucella tritici</name>
    <dbReference type="NCBI Taxonomy" id="94626"/>
    <lineage>
        <taxon>Bacteria</taxon>
        <taxon>Pseudomonadati</taxon>
        <taxon>Pseudomonadota</taxon>
        <taxon>Alphaproteobacteria</taxon>
        <taxon>Hyphomicrobiales</taxon>
        <taxon>Brucellaceae</taxon>
        <taxon>Brucella/Ochrobactrum group</taxon>
        <taxon>Brucella</taxon>
    </lineage>
</organism>
<proteinExistence type="predicted"/>
<comment type="caution">
    <text evidence="1">The sequence shown here is derived from an EMBL/GenBank/DDBJ whole genome shotgun (WGS) entry which is preliminary data.</text>
</comment>
<name>A0A833CHK1_9HYPH</name>